<name>A0ABU9YZB6_9RHOO</name>
<dbReference type="InterPro" id="IPR055170">
    <property type="entry name" value="GFO_IDH_MocA-like_dom"/>
</dbReference>
<sequence length="326" mass="35020">MANIIRWGIIGCGEVTEVKSGPGFQKAEGSQLVAVMRRNGELAADYARRHGVARWYDDADALINDPDVDAVYIATPPSTHKDYVLRCAAAGKPMLVEKPMALSHAESVDMVEACSAAQVPLFVAYYRRALPRFVKAKALIAEGAIGQVRFASVRLHRPPLASDRDPKLAWRIDPAISGGGHFFDMAGHQLDFLDDLFGPISAVQGFAGNQAGLYKAEDIVSGSFRFASGVQGVGQWCFSTGDSVDEIAIHGSEGILRLSCFDDSALRLENAEGARSIAIANPPHVHQPLIQSIVDQLRGLSRCSSDGASGARTAWVMDKLTGRLSD</sequence>
<comment type="caution">
    <text evidence="4">The sequence shown here is derived from an EMBL/GenBank/DDBJ whole genome shotgun (WGS) entry which is preliminary data.</text>
</comment>
<evidence type="ECO:0000313" key="4">
    <source>
        <dbReference type="EMBL" id="MEN3068858.1"/>
    </source>
</evidence>
<feature type="domain" description="GFO/IDH/MocA-like oxidoreductase" evidence="3">
    <location>
        <begin position="133"/>
        <end position="256"/>
    </location>
</feature>
<evidence type="ECO:0000256" key="1">
    <source>
        <dbReference type="ARBA" id="ARBA00023002"/>
    </source>
</evidence>
<dbReference type="InterPro" id="IPR036291">
    <property type="entry name" value="NAD(P)-bd_dom_sf"/>
</dbReference>
<dbReference type="Pfam" id="PF01408">
    <property type="entry name" value="GFO_IDH_MocA"/>
    <property type="match status" value="1"/>
</dbReference>
<evidence type="ECO:0000259" key="3">
    <source>
        <dbReference type="Pfam" id="PF22725"/>
    </source>
</evidence>
<gene>
    <name evidence="4" type="ORF">ABDB84_10230</name>
</gene>
<evidence type="ECO:0000313" key="5">
    <source>
        <dbReference type="Proteomes" id="UP001410394"/>
    </source>
</evidence>
<accession>A0ABU9YZB6</accession>
<evidence type="ECO:0000259" key="2">
    <source>
        <dbReference type="Pfam" id="PF01408"/>
    </source>
</evidence>
<dbReference type="EMBL" id="JBDIVE010000004">
    <property type="protein sequence ID" value="MEN3068858.1"/>
    <property type="molecule type" value="Genomic_DNA"/>
</dbReference>
<proteinExistence type="predicted"/>
<dbReference type="PANTHER" id="PTHR43818:SF11">
    <property type="entry name" value="BCDNA.GH03377"/>
    <property type="match status" value="1"/>
</dbReference>
<dbReference type="RefSeq" id="WP_345919627.1">
    <property type="nucleotide sequence ID" value="NZ_JBDIVE010000004.1"/>
</dbReference>
<keyword evidence="5" id="KW-1185">Reference proteome</keyword>
<dbReference type="InterPro" id="IPR050463">
    <property type="entry name" value="Gfo/Idh/MocA_oxidrdct_glycsds"/>
</dbReference>
<dbReference type="SUPFAM" id="SSF55347">
    <property type="entry name" value="Glyceraldehyde-3-phosphate dehydrogenase-like, C-terminal domain"/>
    <property type="match status" value="1"/>
</dbReference>
<dbReference type="Gene3D" id="3.30.360.10">
    <property type="entry name" value="Dihydrodipicolinate Reductase, domain 2"/>
    <property type="match status" value="1"/>
</dbReference>
<organism evidence="4 5">
    <name type="scientific">Uliginosibacterium sediminicola</name>
    <dbReference type="NCBI Taxonomy" id="2024550"/>
    <lineage>
        <taxon>Bacteria</taxon>
        <taxon>Pseudomonadati</taxon>
        <taxon>Pseudomonadota</taxon>
        <taxon>Betaproteobacteria</taxon>
        <taxon>Rhodocyclales</taxon>
        <taxon>Zoogloeaceae</taxon>
        <taxon>Uliginosibacterium</taxon>
    </lineage>
</organism>
<dbReference type="Proteomes" id="UP001410394">
    <property type="component" value="Unassembled WGS sequence"/>
</dbReference>
<dbReference type="PANTHER" id="PTHR43818">
    <property type="entry name" value="BCDNA.GH03377"/>
    <property type="match status" value="1"/>
</dbReference>
<dbReference type="InterPro" id="IPR000683">
    <property type="entry name" value="Gfo/Idh/MocA-like_OxRdtase_N"/>
</dbReference>
<dbReference type="Pfam" id="PF22725">
    <property type="entry name" value="GFO_IDH_MocA_C3"/>
    <property type="match status" value="1"/>
</dbReference>
<keyword evidence="1" id="KW-0560">Oxidoreductase</keyword>
<dbReference type="SUPFAM" id="SSF51735">
    <property type="entry name" value="NAD(P)-binding Rossmann-fold domains"/>
    <property type="match status" value="1"/>
</dbReference>
<feature type="domain" description="Gfo/Idh/MocA-like oxidoreductase N-terminal" evidence="2">
    <location>
        <begin position="5"/>
        <end position="125"/>
    </location>
</feature>
<protein>
    <submittedName>
        <fullName evidence="4">Gfo/Idh/MocA family oxidoreductase</fullName>
    </submittedName>
</protein>
<dbReference type="Gene3D" id="3.40.50.720">
    <property type="entry name" value="NAD(P)-binding Rossmann-like Domain"/>
    <property type="match status" value="1"/>
</dbReference>
<reference evidence="4 5" key="1">
    <citation type="journal article" date="2018" name="Int. J. Syst. Evol. Microbiol.">
        <title>Uliginosibacterium sediminicola sp. nov., isolated from freshwater sediment.</title>
        <authorList>
            <person name="Hwang W.M."/>
            <person name="Kim S.M."/>
            <person name="Kang K."/>
            <person name="Ahn T.Y."/>
        </authorList>
    </citation>
    <scope>NUCLEOTIDE SEQUENCE [LARGE SCALE GENOMIC DNA]</scope>
    <source>
        <strain evidence="4 5">M1-21</strain>
    </source>
</reference>